<dbReference type="Pfam" id="PF00887">
    <property type="entry name" value="ACBP"/>
    <property type="match status" value="1"/>
</dbReference>
<feature type="compositionally biased region" description="Acidic residues" evidence="2">
    <location>
        <begin position="305"/>
        <end position="315"/>
    </location>
</feature>
<protein>
    <submittedName>
        <fullName evidence="5">Protein TMED8</fullName>
    </submittedName>
</protein>
<feature type="domain" description="ACB" evidence="4">
    <location>
        <begin position="59"/>
        <end position="150"/>
    </location>
</feature>
<dbReference type="InterPro" id="IPR036598">
    <property type="entry name" value="GOLD_dom_sf"/>
</dbReference>
<dbReference type="PANTHER" id="PTHR22973:SF12">
    <property type="entry name" value="LD35087P"/>
    <property type="match status" value="1"/>
</dbReference>
<reference evidence="5 6" key="1">
    <citation type="submission" date="2015-09" db="EMBL/GenBank/DDBJ databases">
        <title>Atta colombica WGS genome.</title>
        <authorList>
            <person name="Nygaard S."/>
            <person name="Hu H."/>
            <person name="Boomsma J."/>
            <person name="Zhang G."/>
        </authorList>
    </citation>
    <scope>NUCLEOTIDE SEQUENCE [LARGE SCALE GENOMIC DNA]</scope>
    <source>
        <strain evidence="5">Treedump-2</strain>
        <tissue evidence="5">Whole body</tissue>
    </source>
</reference>
<feature type="region of interest" description="Disordered" evidence="2">
    <location>
        <begin position="284"/>
        <end position="327"/>
    </location>
</feature>
<evidence type="ECO:0000259" key="3">
    <source>
        <dbReference type="PROSITE" id="PS50866"/>
    </source>
</evidence>
<dbReference type="Gene3D" id="2.60.120.680">
    <property type="entry name" value="GOLD domain"/>
    <property type="match status" value="1"/>
</dbReference>
<feature type="region of interest" description="Disordered" evidence="2">
    <location>
        <begin position="398"/>
        <end position="429"/>
    </location>
</feature>
<feature type="compositionally biased region" description="Acidic residues" evidence="2">
    <location>
        <begin position="400"/>
        <end position="414"/>
    </location>
</feature>
<dbReference type="PROSITE" id="PS50866">
    <property type="entry name" value="GOLD"/>
    <property type="match status" value="1"/>
</dbReference>
<proteinExistence type="predicted"/>
<evidence type="ECO:0000256" key="1">
    <source>
        <dbReference type="ARBA" id="ARBA00022990"/>
    </source>
</evidence>
<dbReference type="SUPFAM" id="SSF101576">
    <property type="entry name" value="Supernatant protein factor (SPF), C-terminal domain"/>
    <property type="match status" value="1"/>
</dbReference>
<dbReference type="InterPro" id="IPR035984">
    <property type="entry name" value="Acyl-CoA-binding_sf"/>
</dbReference>
<evidence type="ECO:0000256" key="2">
    <source>
        <dbReference type="SAM" id="MobiDB-lite"/>
    </source>
</evidence>
<feature type="region of interest" description="Disordered" evidence="2">
    <location>
        <begin position="162"/>
        <end position="202"/>
    </location>
</feature>
<dbReference type="InterPro" id="IPR009038">
    <property type="entry name" value="GOLD_dom"/>
</dbReference>
<dbReference type="STRING" id="520822.A0A151I0J7"/>
<dbReference type="Gene3D" id="1.20.80.10">
    <property type="match status" value="1"/>
</dbReference>
<dbReference type="KEGG" id="acoc:108690314"/>
<keyword evidence="1" id="KW-0007">Acetylation</keyword>
<feature type="compositionally biased region" description="Acidic residues" evidence="2">
    <location>
        <begin position="287"/>
        <end position="298"/>
    </location>
</feature>
<gene>
    <name evidence="5" type="ORF">ALC53_10260</name>
</gene>
<evidence type="ECO:0000313" key="5">
    <source>
        <dbReference type="EMBL" id="KYM79301.1"/>
    </source>
</evidence>
<evidence type="ECO:0000313" key="6">
    <source>
        <dbReference type="Proteomes" id="UP000078540"/>
    </source>
</evidence>
<dbReference type="PANTHER" id="PTHR22973">
    <property type="entry name" value="LD35087P"/>
    <property type="match status" value="1"/>
</dbReference>
<dbReference type="FunFam" id="1.20.80.10:FF:000017">
    <property type="entry name" value="Golgi resident protein GCP60"/>
    <property type="match status" value="1"/>
</dbReference>
<dbReference type="SUPFAM" id="SSF47027">
    <property type="entry name" value="Acyl-CoA binding protein"/>
    <property type="match status" value="1"/>
</dbReference>
<name>A0A151I0J7_9HYME</name>
<accession>A0A151I0J7</accession>
<dbReference type="InterPro" id="IPR014352">
    <property type="entry name" value="FERM/acyl-CoA-bd_prot_sf"/>
</dbReference>
<dbReference type="Proteomes" id="UP000078540">
    <property type="component" value="Unassembled WGS sequence"/>
</dbReference>
<dbReference type="Pfam" id="PF13897">
    <property type="entry name" value="GOLD_2"/>
    <property type="match status" value="1"/>
</dbReference>
<dbReference type="GO" id="GO:0000139">
    <property type="term" value="C:Golgi membrane"/>
    <property type="evidence" value="ECO:0007669"/>
    <property type="project" value="TreeGrafter"/>
</dbReference>
<feature type="domain" description="GOLD" evidence="3">
    <location>
        <begin position="334"/>
        <end position="486"/>
    </location>
</feature>
<evidence type="ECO:0000259" key="4">
    <source>
        <dbReference type="PROSITE" id="PS51228"/>
    </source>
</evidence>
<dbReference type="EMBL" id="KQ976612">
    <property type="protein sequence ID" value="KYM79301.1"/>
    <property type="molecule type" value="Genomic_DNA"/>
</dbReference>
<dbReference type="PROSITE" id="PS51228">
    <property type="entry name" value="ACB_2"/>
    <property type="match status" value="1"/>
</dbReference>
<keyword evidence="6" id="KW-1185">Reference proteome</keyword>
<dbReference type="InterPro" id="IPR052269">
    <property type="entry name" value="Golgi-PI4KB_interaction"/>
</dbReference>
<sequence length="496" mass="58236">MLTQMAAAAEEDVSALSEWVDELSVSATEDDKNATNRTDSNDVDVTAKNCEPRLWGFETRELYKFALNFYKEKEGKAVHLSYEDKLKLVAFTQQVTHGKYTAENAPSLGVLDMIGRDRRVAWQNLGDISKEQAMEGFIILLDKLCPLFRTVVEAQKRNFEEKQRLKREEEAKKQEEEKKLKELEEEKKKQEEERLKEETQRRQIQDALNQQTYYQFRLYAEQQYPGNPEQQGVLIRQLQEQHYHQYMQQLHQNQLVVEDHIEEEEEEEKEKKLKKKNVQLKNVTCKDDDDHDDDDDDKDNTNENVNDEDSDEVEDWPPISPAEMWTRKGVEEFKQIIRKETGDAVIKVGHGETVTVRVPTHEDGTCLFWEFATDGYDIGFGVYFEWSKPETNQVSVYISESEEDEDEEEYEPREDLESGSVNGNARPERKTITPPISVIVPIYRRDSQEEIYAGSHQYPGEGVYLLKFDNSYSLWRSKTLYYRVYYTRQGFTKNNN</sequence>
<dbReference type="AlphaFoldDB" id="A0A151I0J7"/>
<dbReference type="GO" id="GO:0000062">
    <property type="term" value="F:fatty-acyl-CoA binding"/>
    <property type="evidence" value="ECO:0007669"/>
    <property type="project" value="InterPro"/>
</dbReference>
<dbReference type="InterPro" id="IPR000582">
    <property type="entry name" value="Acyl-CoA-binding_protein"/>
</dbReference>
<organism evidence="5 6">
    <name type="scientific">Atta colombica</name>
    <dbReference type="NCBI Taxonomy" id="520822"/>
    <lineage>
        <taxon>Eukaryota</taxon>
        <taxon>Metazoa</taxon>
        <taxon>Ecdysozoa</taxon>
        <taxon>Arthropoda</taxon>
        <taxon>Hexapoda</taxon>
        <taxon>Insecta</taxon>
        <taxon>Pterygota</taxon>
        <taxon>Neoptera</taxon>
        <taxon>Endopterygota</taxon>
        <taxon>Hymenoptera</taxon>
        <taxon>Apocrita</taxon>
        <taxon>Aculeata</taxon>
        <taxon>Formicoidea</taxon>
        <taxon>Formicidae</taxon>
        <taxon>Myrmicinae</taxon>
        <taxon>Atta</taxon>
    </lineage>
</organism>
<dbReference type="OrthoDB" id="5839451at2759"/>